<dbReference type="SUPFAM" id="SSF47473">
    <property type="entry name" value="EF-hand"/>
    <property type="match status" value="1"/>
</dbReference>
<gene>
    <name evidence="4" type="ORF">HYH02_011937</name>
</gene>
<accession>A0A835T1S5</accession>
<dbReference type="InterPro" id="IPR018247">
    <property type="entry name" value="EF_Hand_1_Ca_BS"/>
</dbReference>
<dbReference type="InterPro" id="IPR011992">
    <property type="entry name" value="EF-hand-dom_pair"/>
</dbReference>
<sequence>MPLRNDNPRRTETELVLDQAQRDLAELCTEDGADKDSCWRVLDYFTTKRKQYEQHCDLENEKGEHEAAACMALNNLERFARENMAAGSVKVFETNLRIMQRQEEKRRLQQEAGGGAGAPGAAASCVIPPPMTNEEAAARVALIRLFHTLDKNQDGRLSMLEFQEGMERLCASELTDDDIRMISDALGVHGGYLDIDAFMDVLEASAYLQAAVVQGHKAEAAAGLAANAAYLRHAGAHAQAHHSQHVTHTLPHKDQSGEMGAGGGTGGANGPAAGPKSPAKGGPTTPRKSL</sequence>
<dbReference type="AlphaFoldDB" id="A0A835T1S5"/>
<reference evidence="4" key="1">
    <citation type="journal article" date="2020" name="bioRxiv">
        <title>Comparative genomics of Chlamydomonas.</title>
        <authorList>
            <person name="Craig R.J."/>
            <person name="Hasan A.R."/>
            <person name="Ness R.W."/>
            <person name="Keightley P.D."/>
        </authorList>
    </citation>
    <scope>NUCLEOTIDE SEQUENCE</scope>
    <source>
        <strain evidence="4">CCAP 11/173</strain>
    </source>
</reference>
<dbReference type="InterPro" id="IPR002048">
    <property type="entry name" value="EF_hand_dom"/>
</dbReference>
<keyword evidence="1" id="KW-0106">Calcium</keyword>
<keyword evidence="5" id="KW-1185">Reference proteome</keyword>
<evidence type="ECO:0000256" key="2">
    <source>
        <dbReference type="SAM" id="MobiDB-lite"/>
    </source>
</evidence>
<dbReference type="Gene3D" id="1.10.238.10">
    <property type="entry name" value="EF-hand"/>
    <property type="match status" value="1"/>
</dbReference>
<dbReference type="OrthoDB" id="26525at2759"/>
<organism evidence="4 5">
    <name type="scientific">Chlamydomonas schloesseri</name>
    <dbReference type="NCBI Taxonomy" id="2026947"/>
    <lineage>
        <taxon>Eukaryota</taxon>
        <taxon>Viridiplantae</taxon>
        <taxon>Chlorophyta</taxon>
        <taxon>core chlorophytes</taxon>
        <taxon>Chlorophyceae</taxon>
        <taxon>CS clade</taxon>
        <taxon>Chlamydomonadales</taxon>
        <taxon>Chlamydomonadaceae</taxon>
        <taxon>Chlamydomonas</taxon>
    </lineage>
</organism>
<protein>
    <recommendedName>
        <fullName evidence="3">EF-hand domain-containing protein</fullName>
    </recommendedName>
</protein>
<name>A0A835T1S5_9CHLO</name>
<dbReference type="PROSITE" id="PS50222">
    <property type="entry name" value="EF_HAND_2"/>
    <property type="match status" value="1"/>
</dbReference>
<evidence type="ECO:0000313" key="4">
    <source>
        <dbReference type="EMBL" id="KAG2435437.1"/>
    </source>
</evidence>
<proteinExistence type="predicted"/>
<dbReference type="PROSITE" id="PS00018">
    <property type="entry name" value="EF_HAND_1"/>
    <property type="match status" value="1"/>
</dbReference>
<comment type="caution">
    <text evidence="4">The sequence shown here is derived from an EMBL/GenBank/DDBJ whole genome shotgun (WGS) entry which is preliminary data.</text>
</comment>
<feature type="compositionally biased region" description="Low complexity" evidence="2">
    <location>
        <begin position="270"/>
        <end position="290"/>
    </location>
</feature>
<dbReference type="GO" id="GO:0005509">
    <property type="term" value="F:calcium ion binding"/>
    <property type="evidence" value="ECO:0007669"/>
    <property type="project" value="InterPro"/>
</dbReference>
<evidence type="ECO:0000259" key="3">
    <source>
        <dbReference type="PROSITE" id="PS50222"/>
    </source>
</evidence>
<evidence type="ECO:0000256" key="1">
    <source>
        <dbReference type="ARBA" id="ARBA00022837"/>
    </source>
</evidence>
<feature type="domain" description="EF-hand" evidence="3">
    <location>
        <begin position="137"/>
        <end position="172"/>
    </location>
</feature>
<dbReference type="EMBL" id="JAEHOD010000053">
    <property type="protein sequence ID" value="KAG2435437.1"/>
    <property type="molecule type" value="Genomic_DNA"/>
</dbReference>
<feature type="region of interest" description="Disordered" evidence="2">
    <location>
        <begin position="235"/>
        <end position="290"/>
    </location>
</feature>
<feature type="compositionally biased region" description="Gly residues" evidence="2">
    <location>
        <begin position="259"/>
        <end position="269"/>
    </location>
</feature>
<dbReference type="Proteomes" id="UP000613740">
    <property type="component" value="Unassembled WGS sequence"/>
</dbReference>
<evidence type="ECO:0000313" key="5">
    <source>
        <dbReference type="Proteomes" id="UP000613740"/>
    </source>
</evidence>